<name>A0AAW1NPW6_9CHLO</name>
<dbReference type="Gene3D" id="6.10.140.2220">
    <property type="match status" value="1"/>
</dbReference>
<dbReference type="Proteomes" id="UP001465755">
    <property type="component" value="Unassembled WGS sequence"/>
</dbReference>
<evidence type="ECO:0000313" key="7">
    <source>
        <dbReference type="EMBL" id="KAK9789602.1"/>
    </source>
</evidence>
<reference evidence="7 8" key="1">
    <citation type="journal article" date="2024" name="Nat. Commun.">
        <title>Phylogenomics reveals the evolutionary origins of lichenization in chlorophyte algae.</title>
        <authorList>
            <person name="Puginier C."/>
            <person name="Libourel C."/>
            <person name="Otte J."/>
            <person name="Skaloud P."/>
            <person name="Haon M."/>
            <person name="Grisel S."/>
            <person name="Petersen M."/>
            <person name="Berrin J.G."/>
            <person name="Delaux P.M."/>
            <person name="Dal Grande F."/>
            <person name="Keller J."/>
        </authorList>
    </citation>
    <scope>NUCLEOTIDE SEQUENCE [LARGE SCALE GENOMIC DNA]</scope>
    <source>
        <strain evidence="7 8">SAG 2036</strain>
    </source>
</reference>
<organism evidence="7 8">
    <name type="scientific">Symbiochloris irregularis</name>
    <dbReference type="NCBI Taxonomy" id="706552"/>
    <lineage>
        <taxon>Eukaryota</taxon>
        <taxon>Viridiplantae</taxon>
        <taxon>Chlorophyta</taxon>
        <taxon>core chlorophytes</taxon>
        <taxon>Trebouxiophyceae</taxon>
        <taxon>Trebouxiales</taxon>
        <taxon>Trebouxiaceae</taxon>
        <taxon>Symbiochloris</taxon>
    </lineage>
</organism>
<evidence type="ECO:0000256" key="5">
    <source>
        <dbReference type="SAM" id="MobiDB-lite"/>
    </source>
</evidence>
<accession>A0AAW1NPW6</accession>
<evidence type="ECO:0000256" key="2">
    <source>
        <dbReference type="ARBA" id="ARBA00022771"/>
    </source>
</evidence>
<evidence type="ECO:0000259" key="6">
    <source>
        <dbReference type="PROSITE" id="PS50865"/>
    </source>
</evidence>
<comment type="caution">
    <text evidence="7">The sequence shown here is derived from an EMBL/GenBank/DDBJ whole genome shotgun (WGS) entry which is preliminary data.</text>
</comment>
<gene>
    <name evidence="7" type="ORF">WJX73_009757</name>
</gene>
<dbReference type="SUPFAM" id="SSF144232">
    <property type="entry name" value="HIT/MYND zinc finger-like"/>
    <property type="match status" value="1"/>
</dbReference>
<dbReference type="PROSITE" id="PS50865">
    <property type="entry name" value="ZF_MYND_2"/>
    <property type="match status" value="1"/>
</dbReference>
<feature type="region of interest" description="Disordered" evidence="5">
    <location>
        <begin position="1"/>
        <end position="20"/>
    </location>
</feature>
<evidence type="ECO:0000313" key="8">
    <source>
        <dbReference type="Proteomes" id="UP001465755"/>
    </source>
</evidence>
<protein>
    <recommendedName>
        <fullName evidence="6">MYND-type domain-containing protein</fullName>
    </recommendedName>
</protein>
<keyword evidence="1" id="KW-0479">Metal-binding</keyword>
<dbReference type="AlphaFoldDB" id="A0AAW1NPW6"/>
<dbReference type="GO" id="GO:0008270">
    <property type="term" value="F:zinc ion binding"/>
    <property type="evidence" value="ECO:0007669"/>
    <property type="project" value="UniProtKB-KW"/>
</dbReference>
<keyword evidence="2 4" id="KW-0863">Zinc-finger</keyword>
<keyword evidence="8" id="KW-1185">Reference proteome</keyword>
<evidence type="ECO:0000256" key="3">
    <source>
        <dbReference type="ARBA" id="ARBA00022833"/>
    </source>
</evidence>
<keyword evidence="3" id="KW-0862">Zinc</keyword>
<dbReference type="InterPro" id="IPR002893">
    <property type="entry name" value="Znf_MYND"/>
</dbReference>
<proteinExistence type="predicted"/>
<dbReference type="EMBL" id="JALJOQ010000204">
    <property type="protein sequence ID" value="KAK9789602.1"/>
    <property type="molecule type" value="Genomic_DNA"/>
</dbReference>
<evidence type="ECO:0000256" key="4">
    <source>
        <dbReference type="PROSITE-ProRule" id="PRU00134"/>
    </source>
</evidence>
<sequence>MQSLPSPARSKPDINPLRVNGTVDPTAFPNGFHHHFAFKDTPAEFSQQNIKHNIFRRYRQILEQLSHLRDAGSCPFAFLQDDEGIVALQITIRGLRLFPPNIPLMELQYLCATREHIQTPQWGMYQAAVSASLAGAGCGPPMKIRVSVLEAVFIKEVLTANAVRLDPQYVQFCVRHWELEDQDKIKVSFLVPASPLSDHQVEHLQARCGNGDCGQPAQMTCVRCQKVKYCTKECQKAHWKQHKPQCFCKEAGRS</sequence>
<evidence type="ECO:0000256" key="1">
    <source>
        <dbReference type="ARBA" id="ARBA00022723"/>
    </source>
</evidence>
<feature type="domain" description="MYND-type" evidence="6">
    <location>
        <begin position="210"/>
        <end position="246"/>
    </location>
</feature>
<dbReference type="Pfam" id="PF01753">
    <property type="entry name" value="zf-MYND"/>
    <property type="match status" value="1"/>
</dbReference>